<evidence type="ECO:0000313" key="5">
    <source>
        <dbReference type="EMBL" id="KAG9451033.1"/>
    </source>
</evidence>
<dbReference type="GO" id="GO:1903189">
    <property type="term" value="P:glyoxal metabolic process"/>
    <property type="evidence" value="ECO:0007669"/>
    <property type="project" value="TreeGrafter"/>
</dbReference>
<feature type="domain" description="DJ-1/PfpI" evidence="4">
    <location>
        <begin position="44"/>
        <end position="208"/>
    </location>
</feature>
<feature type="domain" description="DJ-1/PfpI" evidence="4">
    <location>
        <begin position="248"/>
        <end position="409"/>
    </location>
</feature>
<dbReference type="InterPro" id="IPR006287">
    <property type="entry name" value="DJ-1"/>
</dbReference>
<proteinExistence type="inferred from homology"/>
<dbReference type="FunFam" id="3.40.50.880:FF:000015">
    <property type="entry name" value="Protein DJ-1 homolog C"/>
    <property type="match status" value="2"/>
</dbReference>
<dbReference type="PANTHER" id="PTHR48094:SF7">
    <property type="entry name" value="PROTEIN DJ-1 HOMOLOG C"/>
    <property type="match status" value="1"/>
</dbReference>
<dbReference type="NCBIfam" id="TIGR01383">
    <property type="entry name" value="not_thiJ"/>
    <property type="match status" value="2"/>
</dbReference>
<dbReference type="SUPFAM" id="SSF52317">
    <property type="entry name" value="Class I glutamine amidotransferase-like"/>
    <property type="match status" value="2"/>
</dbReference>
<evidence type="ECO:0000256" key="3">
    <source>
        <dbReference type="SAM" id="MobiDB-lite"/>
    </source>
</evidence>
<dbReference type="EMBL" id="JAINDJ010000004">
    <property type="protein sequence ID" value="KAG9451033.1"/>
    <property type="molecule type" value="Genomic_DNA"/>
</dbReference>
<dbReference type="AlphaFoldDB" id="A0AAV7EQM8"/>
<sequence length="431" mass="45779">MVAVASLRPSCCSPLPTRSKSSTATKRAIKPCSISPAVSCSPLKKVLVPIAFGTEEMEAVILVDVLRRAGADVLVASVEKGLEVVASSGTKISADISIAECADEIFDLVALPGGMPGSARLRDCQVLRSITSKQAEGKKLYGAMCAAPAVVLQPWGLLKRKKTTGHPAFMHQLPTFWAVASNIQVSGELTTSRGPGTTMEFALSLTEQLFGKSVSEEIGATLLMHVEDDLPRKEEFNKVDWSFNNIPQVLVPVANGSEEMEVVTIVDILRRAKVDVVIASVEKSLQVVGSQKTKIVADKSIDAASESLYDLIILPGGVNGAECLHCSKTLKRLLKDQMLSGRAYGAMCSSPTVLHSQGLLKDRRVTAHPAVLDKLVDQVAGVAGVVIDGKVITCKGLGTSADFALAIVDKLYGHSRVRSVAEGIVFNHPKT</sequence>
<dbReference type="InterPro" id="IPR002818">
    <property type="entry name" value="DJ-1/PfpI"/>
</dbReference>
<evidence type="ECO:0000259" key="4">
    <source>
        <dbReference type="Pfam" id="PF01965"/>
    </source>
</evidence>
<evidence type="ECO:0000313" key="6">
    <source>
        <dbReference type="Proteomes" id="UP000825729"/>
    </source>
</evidence>
<dbReference type="Gene3D" id="3.40.50.880">
    <property type="match status" value="2"/>
</dbReference>
<dbReference type="CDD" id="cd03135">
    <property type="entry name" value="GATase1_DJ-1"/>
    <property type="match status" value="2"/>
</dbReference>
<feature type="region of interest" description="Disordered" evidence="3">
    <location>
        <begin position="1"/>
        <end position="20"/>
    </location>
</feature>
<accession>A0AAV7EQM8</accession>
<reference evidence="5 6" key="1">
    <citation type="submission" date="2021-07" db="EMBL/GenBank/DDBJ databases">
        <title>The Aristolochia fimbriata genome: insights into angiosperm evolution, floral development and chemical biosynthesis.</title>
        <authorList>
            <person name="Jiao Y."/>
        </authorList>
    </citation>
    <scope>NUCLEOTIDE SEQUENCE [LARGE SCALE GENOMIC DNA]</scope>
    <source>
        <strain evidence="5">IBCAS-2021</strain>
        <tissue evidence="5">Leaf</tissue>
    </source>
</reference>
<dbReference type="Pfam" id="PF01965">
    <property type="entry name" value="DJ-1_PfpI"/>
    <property type="match status" value="2"/>
</dbReference>
<evidence type="ECO:0000256" key="1">
    <source>
        <dbReference type="ARBA" id="ARBA00008542"/>
    </source>
</evidence>
<dbReference type="PANTHER" id="PTHR48094">
    <property type="entry name" value="PROTEIN/NUCLEIC ACID DEGLYCASE DJ-1-RELATED"/>
    <property type="match status" value="1"/>
</dbReference>
<comment type="caution">
    <text evidence="5">The sequence shown here is derived from an EMBL/GenBank/DDBJ whole genome shotgun (WGS) entry which is preliminary data.</text>
</comment>
<protein>
    <recommendedName>
        <fullName evidence="4">DJ-1/PfpI domain-containing protein</fullName>
    </recommendedName>
</protein>
<name>A0AAV7EQM8_ARIFI</name>
<comment type="similarity">
    <text evidence="1">Belongs to the peptidase C56 family.</text>
</comment>
<dbReference type="GO" id="GO:0005737">
    <property type="term" value="C:cytoplasm"/>
    <property type="evidence" value="ECO:0007669"/>
    <property type="project" value="TreeGrafter"/>
</dbReference>
<keyword evidence="2" id="KW-0677">Repeat</keyword>
<gene>
    <name evidence="5" type="ORF">H6P81_010998</name>
</gene>
<evidence type="ECO:0000256" key="2">
    <source>
        <dbReference type="ARBA" id="ARBA00022737"/>
    </source>
</evidence>
<dbReference type="InterPro" id="IPR029062">
    <property type="entry name" value="Class_I_gatase-like"/>
</dbReference>
<keyword evidence="6" id="KW-1185">Reference proteome</keyword>
<dbReference type="Proteomes" id="UP000825729">
    <property type="component" value="Unassembled WGS sequence"/>
</dbReference>
<organism evidence="5 6">
    <name type="scientific">Aristolochia fimbriata</name>
    <name type="common">White veined hardy Dutchman's pipe vine</name>
    <dbReference type="NCBI Taxonomy" id="158543"/>
    <lineage>
        <taxon>Eukaryota</taxon>
        <taxon>Viridiplantae</taxon>
        <taxon>Streptophyta</taxon>
        <taxon>Embryophyta</taxon>
        <taxon>Tracheophyta</taxon>
        <taxon>Spermatophyta</taxon>
        <taxon>Magnoliopsida</taxon>
        <taxon>Magnoliidae</taxon>
        <taxon>Piperales</taxon>
        <taxon>Aristolochiaceae</taxon>
        <taxon>Aristolochia</taxon>
    </lineage>
</organism>
<dbReference type="InterPro" id="IPR050325">
    <property type="entry name" value="Prot/Nucl_acid_deglycase"/>
</dbReference>